<dbReference type="CDD" id="cd00586">
    <property type="entry name" value="4HBT"/>
    <property type="match status" value="1"/>
</dbReference>
<sequence>MLFCWPIRVYYEDTDAGGIVYYARYAHFFERARTEMLREKGFEQQKLREENLAFVVRKMTIDYLYPAKLDDLLTVETKINHVQRTSLTFLQRLINQQGKEICTAEIIIVSIDTSKMKPIGLPESIVAEFKQWLT</sequence>
<dbReference type="RefSeq" id="WP_280551614.1">
    <property type="nucleotide sequence ID" value="NZ_CP123759.1"/>
</dbReference>
<organism evidence="4 5">
    <name type="scientific">Arsenophonus apicola</name>
    <dbReference type="NCBI Taxonomy" id="2879119"/>
    <lineage>
        <taxon>Bacteria</taxon>
        <taxon>Pseudomonadati</taxon>
        <taxon>Pseudomonadota</taxon>
        <taxon>Gammaproteobacteria</taxon>
        <taxon>Enterobacterales</taxon>
        <taxon>Morganellaceae</taxon>
        <taxon>Arsenophonus</taxon>
    </lineage>
</organism>
<feature type="domain" description="Thioesterase" evidence="3">
    <location>
        <begin position="17"/>
        <end position="102"/>
    </location>
</feature>
<evidence type="ECO:0000259" key="3">
    <source>
        <dbReference type="Pfam" id="PF03061"/>
    </source>
</evidence>
<dbReference type="EC" id="3.1.2.20" evidence="4"/>
<keyword evidence="5" id="KW-1185">Reference proteome</keyword>
<dbReference type="EMBL" id="CP123759">
    <property type="protein sequence ID" value="WGO82810.1"/>
    <property type="molecule type" value="Genomic_DNA"/>
</dbReference>
<comment type="similarity">
    <text evidence="1">Belongs to the 4-hydroxybenzoyl-CoA thioesterase family.</text>
</comment>
<dbReference type="InterPro" id="IPR014166">
    <property type="entry name" value="Tol-Pal_acyl-CoA_thioesterase"/>
</dbReference>
<evidence type="ECO:0000313" key="4">
    <source>
        <dbReference type="EMBL" id="WGO82810.1"/>
    </source>
</evidence>
<keyword evidence="2 4" id="KW-0378">Hydrolase</keyword>
<dbReference type="InterPro" id="IPR050563">
    <property type="entry name" value="4-hydroxybenzoyl-CoA_TE"/>
</dbReference>
<evidence type="ECO:0000256" key="2">
    <source>
        <dbReference type="ARBA" id="ARBA00022801"/>
    </source>
</evidence>
<dbReference type="Gene3D" id="3.10.129.10">
    <property type="entry name" value="Hotdog Thioesterase"/>
    <property type="match status" value="1"/>
</dbReference>
<accession>A0ABY8NZY6</accession>
<dbReference type="Pfam" id="PF03061">
    <property type="entry name" value="4HBT"/>
    <property type="match status" value="1"/>
</dbReference>
<dbReference type="PANTHER" id="PTHR31793">
    <property type="entry name" value="4-HYDROXYBENZOYL-COA THIOESTERASE FAMILY MEMBER"/>
    <property type="match status" value="1"/>
</dbReference>
<dbReference type="NCBIfam" id="TIGR02799">
    <property type="entry name" value="thio_ybgC"/>
    <property type="match status" value="1"/>
</dbReference>
<evidence type="ECO:0000256" key="1">
    <source>
        <dbReference type="ARBA" id="ARBA00005953"/>
    </source>
</evidence>
<evidence type="ECO:0000313" key="5">
    <source>
        <dbReference type="Proteomes" id="UP001231859"/>
    </source>
</evidence>
<reference evidence="4 5" key="1">
    <citation type="submission" date="2023-04" db="EMBL/GenBank/DDBJ databases">
        <title>Genome dynamics across the evolutionary transition to endosymbiosis.</title>
        <authorList>
            <person name="Siozios S."/>
            <person name="Nadal-Jimenez P."/>
            <person name="Azagi T."/>
            <person name="Sprong H."/>
            <person name="Frost C.L."/>
            <person name="Parratt S.R."/>
            <person name="Taylor G."/>
            <person name="Brettell L."/>
            <person name="Lew K.C."/>
            <person name="Croft L."/>
            <person name="King K.C."/>
            <person name="Brockhurst M.A."/>
            <person name="Hypsa V."/>
            <person name="Novakova E."/>
            <person name="Darby A.C."/>
            <person name="Hurst G.D.D."/>
        </authorList>
    </citation>
    <scope>NUCLEOTIDE SEQUENCE [LARGE SCALE GENOMIC DNA]</scope>
    <source>
        <strain evidence="5">aApi_AU</strain>
    </source>
</reference>
<dbReference type="InterPro" id="IPR006683">
    <property type="entry name" value="Thioestr_dom"/>
</dbReference>
<dbReference type="NCBIfam" id="TIGR00051">
    <property type="entry name" value="YbgC/FadM family acyl-CoA thioesterase"/>
    <property type="match status" value="1"/>
</dbReference>
<dbReference type="Proteomes" id="UP001231859">
    <property type="component" value="Chromosome"/>
</dbReference>
<proteinExistence type="inferred from homology"/>
<dbReference type="PANTHER" id="PTHR31793:SF37">
    <property type="entry name" value="ACYL-COA THIOESTER HYDROLASE YBGC"/>
    <property type="match status" value="1"/>
</dbReference>
<name>A0ABY8NZY6_9GAMM</name>
<dbReference type="InterPro" id="IPR006684">
    <property type="entry name" value="YbgC/YbaW"/>
</dbReference>
<protein>
    <submittedName>
        <fullName evidence="4">Tol-pal system-associated acyl-CoA thioesterase</fullName>
        <ecNumber evidence="4">3.1.2.20</ecNumber>
    </submittedName>
</protein>
<dbReference type="GO" id="GO:0047617">
    <property type="term" value="F:fatty acyl-CoA hydrolase activity"/>
    <property type="evidence" value="ECO:0007669"/>
    <property type="project" value="UniProtKB-EC"/>
</dbReference>
<gene>
    <name evidence="4" type="primary">ybgC</name>
    <name evidence="4" type="ORF">QG404_10585</name>
</gene>
<dbReference type="InterPro" id="IPR029069">
    <property type="entry name" value="HotDog_dom_sf"/>
</dbReference>
<dbReference type="NCBIfam" id="NF008065">
    <property type="entry name" value="PRK10800.1"/>
    <property type="match status" value="1"/>
</dbReference>
<dbReference type="SUPFAM" id="SSF54637">
    <property type="entry name" value="Thioesterase/thiol ester dehydrase-isomerase"/>
    <property type="match status" value="1"/>
</dbReference>
<dbReference type="PIRSF" id="PIRSF003230">
    <property type="entry name" value="YbgC"/>
    <property type="match status" value="1"/>
</dbReference>